<feature type="domain" description="NodB homology" evidence="2">
    <location>
        <begin position="57"/>
        <end position="236"/>
    </location>
</feature>
<dbReference type="GO" id="GO:0016020">
    <property type="term" value="C:membrane"/>
    <property type="evidence" value="ECO:0007669"/>
    <property type="project" value="TreeGrafter"/>
</dbReference>
<comment type="caution">
    <text evidence="3">The sequence shown here is derived from an EMBL/GenBank/DDBJ whole genome shotgun (WGS) entry which is preliminary data.</text>
</comment>
<organism evidence="3 4">
    <name type="scientific">Pontibacillus chungwhensis BH030062</name>
    <dbReference type="NCBI Taxonomy" id="1385513"/>
    <lineage>
        <taxon>Bacteria</taxon>
        <taxon>Bacillati</taxon>
        <taxon>Bacillota</taxon>
        <taxon>Bacilli</taxon>
        <taxon>Bacillales</taxon>
        <taxon>Bacillaceae</taxon>
        <taxon>Pontibacillus</taxon>
    </lineage>
</organism>
<dbReference type="InterPro" id="IPR011330">
    <property type="entry name" value="Glyco_hydro/deAcase_b/a-brl"/>
</dbReference>
<dbReference type="GO" id="GO:0016810">
    <property type="term" value="F:hydrolase activity, acting on carbon-nitrogen (but not peptide) bonds"/>
    <property type="evidence" value="ECO:0007669"/>
    <property type="project" value="InterPro"/>
</dbReference>
<dbReference type="Pfam" id="PF01522">
    <property type="entry name" value="Polysacc_deac_1"/>
    <property type="match status" value="1"/>
</dbReference>
<dbReference type="Proteomes" id="UP000030153">
    <property type="component" value="Unassembled WGS sequence"/>
</dbReference>
<reference evidence="3 4" key="1">
    <citation type="submission" date="2013-08" db="EMBL/GenBank/DDBJ databases">
        <title>Genome of Pontibacillus chungwhensis.</title>
        <authorList>
            <person name="Wang Q."/>
            <person name="Wang G."/>
        </authorList>
    </citation>
    <scope>NUCLEOTIDE SEQUENCE [LARGE SCALE GENOMIC DNA]</scope>
    <source>
        <strain evidence="3 4">BH030062</strain>
    </source>
</reference>
<dbReference type="PANTHER" id="PTHR10587:SF128">
    <property type="entry name" value="POLYSACCHARIDE DEACETYLASE PDAB-RELATED"/>
    <property type="match status" value="1"/>
</dbReference>
<keyword evidence="1" id="KW-0812">Transmembrane</keyword>
<name>A0A0A2UN19_9BACI</name>
<evidence type="ECO:0000259" key="2">
    <source>
        <dbReference type="PROSITE" id="PS51677"/>
    </source>
</evidence>
<dbReference type="InterPro" id="IPR050248">
    <property type="entry name" value="Polysacc_deacetylase_ArnD"/>
</dbReference>
<dbReference type="InterPro" id="IPR002509">
    <property type="entry name" value="NODB_dom"/>
</dbReference>
<dbReference type="eggNOG" id="COG0726">
    <property type="taxonomic scope" value="Bacteria"/>
</dbReference>
<protein>
    <submittedName>
        <fullName evidence="3">Polysaccharide deacetylase</fullName>
    </submittedName>
</protein>
<accession>A0A0A2UN19</accession>
<evidence type="ECO:0000256" key="1">
    <source>
        <dbReference type="SAM" id="Phobius"/>
    </source>
</evidence>
<dbReference type="AlphaFoldDB" id="A0A0A2UN19"/>
<dbReference type="SUPFAM" id="SSF88713">
    <property type="entry name" value="Glycoside hydrolase/deacetylase"/>
    <property type="match status" value="1"/>
</dbReference>
<dbReference type="PROSITE" id="PS51677">
    <property type="entry name" value="NODB"/>
    <property type="match status" value="1"/>
</dbReference>
<dbReference type="OrthoDB" id="9806342at2"/>
<gene>
    <name evidence="3" type="ORF">N780_09000</name>
</gene>
<proteinExistence type="predicted"/>
<sequence length="253" mass="28733">MQHFYAWNGNRIKKWGLVVIAALFCSIFLWVERDNAFSVFSTDKGPRALISSNTKSKDVAITFNISWGQEEVFPILESLKKNNVKATFFVSGEWAEKHPDILKEITESKHDLGMMGYRYKSYAKQDIAQVKKDLLYAREVFKKLGYEEMDLLRPPHGHFNKEVLTLAEDLGFKVVQWSINPEDYKNPGTQSIVDEIMKETSGGDIIVLHASDSVKQTNEALKTVLPGLKQKGYEFVSISEMISKTEAKSSAVK</sequence>
<dbReference type="EMBL" id="AVBG01000024">
    <property type="protein sequence ID" value="KGP89692.1"/>
    <property type="molecule type" value="Genomic_DNA"/>
</dbReference>
<dbReference type="RefSeq" id="WP_036787671.1">
    <property type="nucleotide sequence ID" value="NZ_AVBG01000024.1"/>
</dbReference>
<dbReference type="InterPro" id="IPR014132">
    <property type="entry name" value="PdaB-like"/>
</dbReference>
<feature type="transmembrane region" description="Helical" evidence="1">
    <location>
        <begin position="12"/>
        <end position="31"/>
    </location>
</feature>
<evidence type="ECO:0000313" key="3">
    <source>
        <dbReference type="EMBL" id="KGP89692.1"/>
    </source>
</evidence>
<keyword evidence="1" id="KW-1133">Transmembrane helix</keyword>
<keyword evidence="4" id="KW-1185">Reference proteome</keyword>
<keyword evidence="1" id="KW-0472">Membrane</keyword>
<dbReference type="GO" id="GO:0005975">
    <property type="term" value="P:carbohydrate metabolic process"/>
    <property type="evidence" value="ECO:0007669"/>
    <property type="project" value="InterPro"/>
</dbReference>
<evidence type="ECO:0000313" key="4">
    <source>
        <dbReference type="Proteomes" id="UP000030153"/>
    </source>
</evidence>
<dbReference type="STRING" id="1385513.N780_09000"/>
<dbReference type="PANTHER" id="PTHR10587">
    <property type="entry name" value="GLYCOSYL TRANSFERASE-RELATED"/>
    <property type="match status" value="1"/>
</dbReference>
<dbReference type="NCBIfam" id="TIGR02764">
    <property type="entry name" value="spore_ybaN_pdaB"/>
    <property type="match status" value="1"/>
</dbReference>
<dbReference type="Gene3D" id="3.20.20.370">
    <property type="entry name" value="Glycoside hydrolase/deacetylase"/>
    <property type="match status" value="1"/>
</dbReference>